<keyword evidence="15" id="KW-1185">Reference proteome</keyword>
<protein>
    <recommendedName>
        <fullName evidence="2">DNA polymerase kappa</fullName>
        <ecNumber evidence="1">2.7.7.7</ecNumber>
    </recommendedName>
</protein>
<dbReference type="Gene3D" id="3.30.1490.100">
    <property type="entry name" value="DNA polymerase, Y-family, little finger domain"/>
    <property type="match status" value="1"/>
</dbReference>
<dbReference type="GO" id="GO:0046872">
    <property type="term" value="F:metal ion binding"/>
    <property type="evidence" value="ECO:0007669"/>
    <property type="project" value="UniProtKB-KW"/>
</dbReference>
<keyword evidence="4" id="KW-0548">Nucleotidyltransferase</keyword>
<dbReference type="EMBL" id="PDNC01000157">
    <property type="protein sequence ID" value="PGG96970.1"/>
    <property type="molecule type" value="Genomic_DNA"/>
</dbReference>
<evidence type="ECO:0000256" key="9">
    <source>
        <dbReference type="ARBA" id="ARBA00022932"/>
    </source>
</evidence>
<dbReference type="InterPro" id="IPR017961">
    <property type="entry name" value="DNA_pol_Y-fam_little_finger"/>
</dbReference>
<dbReference type="NCBIfam" id="NF002677">
    <property type="entry name" value="PRK02406.1"/>
    <property type="match status" value="1"/>
</dbReference>
<dbReference type="AlphaFoldDB" id="A0A2B7WKB1"/>
<dbReference type="GO" id="GO:0042276">
    <property type="term" value="P:error-prone translesion synthesis"/>
    <property type="evidence" value="ECO:0007669"/>
    <property type="project" value="TreeGrafter"/>
</dbReference>
<dbReference type="Pfam" id="PF00817">
    <property type="entry name" value="IMS"/>
    <property type="match status" value="1"/>
</dbReference>
<dbReference type="Gene3D" id="1.10.150.810">
    <property type="match status" value="2"/>
</dbReference>
<keyword evidence="3" id="KW-0808">Transferase</keyword>
<evidence type="ECO:0000256" key="3">
    <source>
        <dbReference type="ARBA" id="ARBA00022679"/>
    </source>
</evidence>
<dbReference type="InterPro" id="IPR036775">
    <property type="entry name" value="DNA_pol_Y-fam_lit_finger_sf"/>
</dbReference>
<evidence type="ECO:0000256" key="1">
    <source>
        <dbReference type="ARBA" id="ARBA00012417"/>
    </source>
</evidence>
<dbReference type="Proteomes" id="UP000224080">
    <property type="component" value="Unassembled WGS sequence"/>
</dbReference>
<dbReference type="SUPFAM" id="SSF100879">
    <property type="entry name" value="Lesion bypass DNA polymerase (Y-family), little finger domain"/>
    <property type="match status" value="1"/>
</dbReference>
<keyword evidence="6" id="KW-0479">Metal-binding</keyword>
<evidence type="ECO:0000256" key="12">
    <source>
        <dbReference type="SAM" id="MobiDB-lite"/>
    </source>
</evidence>
<evidence type="ECO:0000256" key="11">
    <source>
        <dbReference type="ARBA" id="ARBA00049244"/>
    </source>
</evidence>
<dbReference type="FunFam" id="3.40.1170.60:FF:000012">
    <property type="entry name" value="Putative DNA-directed polymerase kappa"/>
    <property type="match status" value="1"/>
</dbReference>
<keyword evidence="5" id="KW-0235">DNA replication</keyword>
<comment type="catalytic activity">
    <reaction evidence="11">
        <text>DNA(n) + a 2'-deoxyribonucleoside 5'-triphosphate = DNA(n+1) + diphosphate</text>
        <dbReference type="Rhea" id="RHEA:22508"/>
        <dbReference type="Rhea" id="RHEA-COMP:17339"/>
        <dbReference type="Rhea" id="RHEA-COMP:17340"/>
        <dbReference type="ChEBI" id="CHEBI:33019"/>
        <dbReference type="ChEBI" id="CHEBI:61560"/>
        <dbReference type="ChEBI" id="CHEBI:173112"/>
        <dbReference type="EC" id="2.7.7.7"/>
    </reaction>
</comment>
<feature type="domain" description="UmuC" evidence="13">
    <location>
        <begin position="111"/>
        <end position="290"/>
    </location>
</feature>
<dbReference type="GO" id="GO:0003684">
    <property type="term" value="F:damaged DNA binding"/>
    <property type="evidence" value="ECO:0007669"/>
    <property type="project" value="InterPro"/>
</dbReference>
<evidence type="ECO:0000313" key="14">
    <source>
        <dbReference type="EMBL" id="PGG96970.1"/>
    </source>
</evidence>
<dbReference type="InterPro" id="IPR022880">
    <property type="entry name" value="DNApol_IV"/>
</dbReference>
<dbReference type="Gene3D" id="3.30.160.60">
    <property type="entry name" value="Classic Zinc Finger"/>
    <property type="match status" value="1"/>
</dbReference>
<evidence type="ECO:0000256" key="10">
    <source>
        <dbReference type="ARBA" id="ARBA00023204"/>
    </source>
</evidence>
<organism evidence="14 15">
    <name type="scientific">Blastomyces parvus</name>
    <dbReference type="NCBI Taxonomy" id="2060905"/>
    <lineage>
        <taxon>Eukaryota</taxon>
        <taxon>Fungi</taxon>
        <taxon>Dikarya</taxon>
        <taxon>Ascomycota</taxon>
        <taxon>Pezizomycotina</taxon>
        <taxon>Eurotiomycetes</taxon>
        <taxon>Eurotiomycetidae</taxon>
        <taxon>Onygenales</taxon>
        <taxon>Ajellomycetaceae</taxon>
        <taxon>Blastomyces</taxon>
    </lineage>
</organism>
<evidence type="ECO:0000256" key="2">
    <source>
        <dbReference type="ARBA" id="ARBA00016178"/>
    </source>
</evidence>
<dbReference type="InterPro" id="IPR043502">
    <property type="entry name" value="DNA/RNA_pol_sf"/>
</dbReference>
<dbReference type="Gene3D" id="3.40.1170.60">
    <property type="match status" value="1"/>
</dbReference>
<dbReference type="InterPro" id="IPR050116">
    <property type="entry name" value="DNA_polymerase-Y"/>
</dbReference>
<reference evidence="14 15" key="1">
    <citation type="submission" date="2017-10" db="EMBL/GenBank/DDBJ databases">
        <title>Comparative genomics in systemic dimorphic fungi from Ajellomycetaceae.</title>
        <authorList>
            <person name="Munoz J.F."/>
            <person name="Mcewen J.G."/>
            <person name="Clay O.K."/>
            <person name="Cuomo C.A."/>
        </authorList>
    </citation>
    <scope>NUCLEOTIDE SEQUENCE [LARGE SCALE GENOMIC DNA]</scope>
    <source>
        <strain evidence="14 15">UAMH130</strain>
    </source>
</reference>
<dbReference type="FunFam" id="3.30.1490.100:FF:000004">
    <property type="entry name" value="DNA polymerase IV"/>
    <property type="match status" value="1"/>
</dbReference>
<dbReference type="FunFam" id="1.10.150.810:FF:000003">
    <property type="entry name" value="DNA polymerase kappa subunit"/>
    <property type="match status" value="1"/>
</dbReference>
<name>A0A2B7WKB1_9EURO</name>
<evidence type="ECO:0000259" key="13">
    <source>
        <dbReference type="PROSITE" id="PS50173"/>
    </source>
</evidence>
<dbReference type="InterPro" id="IPR043128">
    <property type="entry name" value="Rev_trsase/Diguanyl_cyclase"/>
</dbReference>
<evidence type="ECO:0000256" key="8">
    <source>
        <dbReference type="ARBA" id="ARBA00022842"/>
    </source>
</evidence>
<proteinExistence type="predicted"/>
<evidence type="ECO:0000256" key="4">
    <source>
        <dbReference type="ARBA" id="ARBA00022695"/>
    </source>
</evidence>
<sequence length="607" mass="68518">MASTENSGAGDNTQATATDETLKYQLLGPSLTKAGQNAVDQQKVSEIIYNASKGSKFFTHEKSRNQLLTTKIERIVAQKQKLEEHGLALHIRRADEYLAELELGRDLSQTVVHIDCDAFFAAVEELDRPELRELPMAVGKGVLTTCNYHARKYGCRSGMAAFIAKKLCPDLILIPQNYQKYTAKASEIRAILTSYDPQFQSASVDEAYLNITAYCAANEMEPEEAVRRLRNEVVEKTKVTVSAGIAPNARIAKICSNWNKPNGQHYVPNERSAIMRFMSDIQMRKINGVGRVFERELDAIGIKYCRDIFTHRGLILPLFGEKYYRFLMECYLGLGRTKIQPIEESERKSVGTERTFRDTGSMADLQEKLRLTALELEKDMLQTQYTARTLVLKVKLHTFEVLSRQIVLSKAVYSSEDLYRNALPMLVKLYKETPNMKIRLMGLRCTNLVSMKKPDVNFFGSNHTGNGRPQSSSCVGNTNSSPGEEEPGMLLDGRDIQDESRDPDSMTEDWEHLHGPYGTIGDSPTPNPLFKSDRTLEMWDCPICMGPQQPDTSTFNRHLDFCLSKQTIREAVRSTLEEPLAPLTGKRKPSPAVDARVDNVRKRPFFT</sequence>
<evidence type="ECO:0000313" key="15">
    <source>
        <dbReference type="Proteomes" id="UP000224080"/>
    </source>
</evidence>
<dbReference type="Pfam" id="PF11799">
    <property type="entry name" value="IMS_C"/>
    <property type="match status" value="1"/>
</dbReference>
<evidence type="ECO:0000256" key="7">
    <source>
        <dbReference type="ARBA" id="ARBA00022763"/>
    </source>
</evidence>
<dbReference type="InterPro" id="IPR001126">
    <property type="entry name" value="UmuC"/>
</dbReference>
<dbReference type="GO" id="GO:0006260">
    <property type="term" value="P:DNA replication"/>
    <property type="evidence" value="ECO:0007669"/>
    <property type="project" value="UniProtKB-KW"/>
</dbReference>
<keyword evidence="9" id="KW-0239">DNA-directed DNA polymerase</keyword>
<gene>
    <name evidence="14" type="ORF">GX51_07575</name>
</gene>
<dbReference type="GO" id="GO:0006281">
    <property type="term" value="P:DNA repair"/>
    <property type="evidence" value="ECO:0007669"/>
    <property type="project" value="UniProtKB-KW"/>
</dbReference>
<dbReference type="EC" id="2.7.7.7" evidence="1"/>
<dbReference type="PANTHER" id="PTHR11076">
    <property type="entry name" value="DNA REPAIR POLYMERASE UMUC / TRANSFERASE FAMILY MEMBER"/>
    <property type="match status" value="1"/>
</dbReference>
<dbReference type="CDD" id="cd03586">
    <property type="entry name" value="PolY_Pol_IV_kappa"/>
    <property type="match status" value="1"/>
</dbReference>
<dbReference type="SUPFAM" id="SSF56672">
    <property type="entry name" value="DNA/RNA polymerases"/>
    <property type="match status" value="1"/>
</dbReference>
<keyword evidence="8" id="KW-0460">Magnesium</keyword>
<keyword evidence="7" id="KW-0227">DNA damage</keyword>
<keyword evidence="10" id="KW-0234">DNA repair</keyword>
<dbReference type="GO" id="GO:0003887">
    <property type="term" value="F:DNA-directed DNA polymerase activity"/>
    <property type="evidence" value="ECO:0007669"/>
    <property type="project" value="UniProtKB-KW"/>
</dbReference>
<dbReference type="Gene3D" id="3.30.70.270">
    <property type="match status" value="1"/>
</dbReference>
<dbReference type="STRING" id="2060905.A0A2B7WKB1"/>
<evidence type="ECO:0000256" key="6">
    <source>
        <dbReference type="ARBA" id="ARBA00022723"/>
    </source>
</evidence>
<dbReference type="OrthoDB" id="1747274at2759"/>
<dbReference type="PROSITE" id="PS50173">
    <property type="entry name" value="UMUC"/>
    <property type="match status" value="1"/>
</dbReference>
<dbReference type="GO" id="GO:0070987">
    <property type="term" value="P:error-free translesion synthesis"/>
    <property type="evidence" value="ECO:0007669"/>
    <property type="project" value="UniProtKB-ARBA"/>
</dbReference>
<comment type="caution">
    <text evidence="14">The sequence shown here is derived from an EMBL/GenBank/DDBJ whole genome shotgun (WGS) entry which is preliminary data.</text>
</comment>
<evidence type="ECO:0000256" key="5">
    <source>
        <dbReference type="ARBA" id="ARBA00022705"/>
    </source>
</evidence>
<accession>A0A2B7WKB1</accession>
<dbReference type="PANTHER" id="PTHR11076:SF33">
    <property type="entry name" value="DNA POLYMERASE KAPPA"/>
    <property type="match status" value="1"/>
</dbReference>
<feature type="compositionally biased region" description="Polar residues" evidence="12">
    <location>
        <begin position="460"/>
        <end position="482"/>
    </location>
</feature>
<dbReference type="GO" id="GO:0005634">
    <property type="term" value="C:nucleus"/>
    <property type="evidence" value="ECO:0007669"/>
    <property type="project" value="TreeGrafter"/>
</dbReference>
<feature type="region of interest" description="Disordered" evidence="12">
    <location>
        <begin position="460"/>
        <end position="507"/>
    </location>
</feature>
<feature type="compositionally biased region" description="Basic and acidic residues" evidence="12">
    <location>
        <begin position="492"/>
        <end position="507"/>
    </location>
</feature>
<dbReference type="FunFam" id="3.30.70.270:FF:000014">
    <property type="entry name" value="DNA polymerase kappa subunit"/>
    <property type="match status" value="1"/>
</dbReference>